<keyword evidence="3" id="KW-1185">Reference proteome</keyword>
<accession>A0A9P5MVC9</accession>
<comment type="caution">
    <text evidence="2">The sequence shown here is derived from an EMBL/GenBank/DDBJ whole genome shotgun (WGS) entry which is preliminary data.</text>
</comment>
<dbReference type="GO" id="GO:0006888">
    <property type="term" value="P:endoplasmic reticulum to Golgi vesicle-mediated transport"/>
    <property type="evidence" value="ECO:0007669"/>
    <property type="project" value="TreeGrafter"/>
</dbReference>
<name>A0A9P5MVC9_9AGAM</name>
<dbReference type="InterPro" id="IPR013248">
    <property type="entry name" value="Psh3/Shr3"/>
</dbReference>
<protein>
    <submittedName>
        <fullName evidence="2">Shr3 amino acid permease chaperone</fullName>
    </submittedName>
</protein>
<dbReference type="AlphaFoldDB" id="A0A9P5MVC9"/>
<evidence type="ECO:0000313" key="2">
    <source>
        <dbReference type="EMBL" id="KAF8479723.1"/>
    </source>
</evidence>
<feature type="transmembrane region" description="Helical" evidence="1">
    <location>
        <begin position="128"/>
        <end position="148"/>
    </location>
</feature>
<dbReference type="Pfam" id="PF08229">
    <property type="entry name" value="SHR3_chaperone"/>
    <property type="match status" value="1"/>
</dbReference>
<evidence type="ECO:0000313" key="3">
    <source>
        <dbReference type="Proteomes" id="UP000759537"/>
    </source>
</evidence>
<proteinExistence type="predicted"/>
<sequence length="181" mass="19850">MGFRQGVLLATTCFLFGVLLACFAIDYRVLFEPLTDEVVQDGFQYYRTFYNAPLGIKALLHGLIAVGVIAIITKIHRWDESAVFFDGGSLAAFVFATAMYITVTIPAIRTVVTPVEGVDTREDQIEALRVLSAGNTLIIVLLGGVLALQGGQEWARRLETRELAKIAAEEAKKIEGVKKDQ</sequence>
<reference evidence="2" key="1">
    <citation type="submission" date="2019-10" db="EMBL/GenBank/DDBJ databases">
        <authorList>
            <consortium name="DOE Joint Genome Institute"/>
            <person name="Kuo A."/>
            <person name="Miyauchi S."/>
            <person name="Kiss E."/>
            <person name="Drula E."/>
            <person name="Kohler A."/>
            <person name="Sanchez-Garcia M."/>
            <person name="Andreopoulos B."/>
            <person name="Barry K.W."/>
            <person name="Bonito G."/>
            <person name="Buee M."/>
            <person name="Carver A."/>
            <person name="Chen C."/>
            <person name="Cichocki N."/>
            <person name="Clum A."/>
            <person name="Culley D."/>
            <person name="Crous P.W."/>
            <person name="Fauchery L."/>
            <person name="Girlanda M."/>
            <person name="Hayes R."/>
            <person name="Keri Z."/>
            <person name="LaButti K."/>
            <person name="Lipzen A."/>
            <person name="Lombard V."/>
            <person name="Magnuson J."/>
            <person name="Maillard F."/>
            <person name="Morin E."/>
            <person name="Murat C."/>
            <person name="Nolan M."/>
            <person name="Ohm R."/>
            <person name="Pangilinan J."/>
            <person name="Pereira M."/>
            <person name="Perotto S."/>
            <person name="Peter M."/>
            <person name="Riley R."/>
            <person name="Sitrit Y."/>
            <person name="Stielow B."/>
            <person name="Szollosi G."/>
            <person name="Zifcakova L."/>
            <person name="Stursova M."/>
            <person name="Spatafora J.W."/>
            <person name="Tedersoo L."/>
            <person name="Vaario L.-M."/>
            <person name="Yamada A."/>
            <person name="Yan M."/>
            <person name="Wang P."/>
            <person name="Xu J."/>
            <person name="Bruns T."/>
            <person name="Baldrian P."/>
            <person name="Vilgalys R."/>
            <person name="Henrissat B."/>
            <person name="Grigoriev I.V."/>
            <person name="Hibbett D."/>
            <person name="Nagy L.G."/>
            <person name="Martin F.M."/>
        </authorList>
    </citation>
    <scope>NUCLEOTIDE SEQUENCE</scope>
    <source>
        <strain evidence="2">Prilba</strain>
    </source>
</reference>
<reference evidence="2" key="2">
    <citation type="journal article" date="2020" name="Nat. Commun.">
        <title>Large-scale genome sequencing of mycorrhizal fungi provides insights into the early evolution of symbiotic traits.</title>
        <authorList>
            <person name="Miyauchi S."/>
            <person name="Kiss E."/>
            <person name="Kuo A."/>
            <person name="Drula E."/>
            <person name="Kohler A."/>
            <person name="Sanchez-Garcia M."/>
            <person name="Morin E."/>
            <person name="Andreopoulos B."/>
            <person name="Barry K.W."/>
            <person name="Bonito G."/>
            <person name="Buee M."/>
            <person name="Carver A."/>
            <person name="Chen C."/>
            <person name="Cichocki N."/>
            <person name="Clum A."/>
            <person name="Culley D."/>
            <person name="Crous P.W."/>
            <person name="Fauchery L."/>
            <person name="Girlanda M."/>
            <person name="Hayes R.D."/>
            <person name="Keri Z."/>
            <person name="LaButti K."/>
            <person name="Lipzen A."/>
            <person name="Lombard V."/>
            <person name="Magnuson J."/>
            <person name="Maillard F."/>
            <person name="Murat C."/>
            <person name="Nolan M."/>
            <person name="Ohm R.A."/>
            <person name="Pangilinan J."/>
            <person name="Pereira M.F."/>
            <person name="Perotto S."/>
            <person name="Peter M."/>
            <person name="Pfister S."/>
            <person name="Riley R."/>
            <person name="Sitrit Y."/>
            <person name="Stielow J.B."/>
            <person name="Szollosi G."/>
            <person name="Zifcakova L."/>
            <person name="Stursova M."/>
            <person name="Spatafora J.W."/>
            <person name="Tedersoo L."/>
            <person name="Vaario L.M."/>
            <person name="Yamada A."/>
            <person name="Yan M."/>
            <person name="Wang P."/>
            <person name="Xu J."/>
            <person name="Bruns T."/>
            <person name="Baldrian P."/>
            <person name="Vilgalys R."/>
            <person name="Dunand C."/>
            <person name="Henrissat B."/>
            <person name="Grigoriev I.V."/>
            <person name="Hibbett D."/>
            <person name="Nagy L.G."/>
            <person name="Martin F.M."/>
        </authorList>
    </citation>
    <scope>NUCLEOTIDE SEQUENCE</scope>
    <source>
        <strain evidence="2">Prilba</strain>
    </source>
</reference>
<dbReference type="PROSITE" id="PS51257">
    <property type="entry name" value="PROKAR_LIPOPROTEIN"/>
    <property type="match status" value="1"/>
</dbReference>
<dbReference type="GO" id="GO:0051082">
    <property type="term" value="F:unfolded protein binding"/>
    <property type="evidence" value="ECO:0007669"/>
    <property type="project" value="TreeGrafter"/>
</dbReference>
<organism evidence="2 3">
    <name type="scientific">Russula ochroleuca</name>
    <dbReference type="NCBI Taxonomy" id="152965"/>
    <lineage>
        <taxon>Eukaryota</taxon>
        <taxon>Fungi</taxon>
        <taxon>Dikarya</taxon>
        <taxon>Basidiomycota</taxon>
        <taxon>Agaricomycotina</taxon>
        <taxon>Agaricomycetes</taxon>
        <taxon>Russulales</taxon>
        <taxon>Russulaceae</taxon>
        <taxon>Russula</taxon>
    </lineage>
</organism>
<dbReference type="Proteomes" id="UP000759537">
    <property type="component" value="Unassembled WGS sequence"/>
</dbReference>
<feature type="transmembrane region" description="Helical" evidence="1">
    <location>
        <begin position="48"/>
        <end position="72"/>
    </location>
</feature>
<keyword evidence="1" id="KW-0812">Transmembrane</keyword>
<feature type="transmembrane region" description="Helical" evidence="1">
    <location>
        <begin position="84"/>
        <end position="108"/>
    </location>
</feature>
<keyword evidence="1" id="KW-1133">Transmembrane helix</keyword>
<dbReference type="OrthoDB" id="5229808at2759"/>
<dbReference type="SMART" id="SM00786">
    <property type="entry name" value="SHR3_chaperone"/>
    <property type="match status" value="1"/>
</dbReference>
<gene>
    <name evidence="2" type="ORF">DFH94DRAFT_745410</name>
</gene>
<evidence type="ECO:0000256" key="1">
    <source>
        <dbReference type="SAM" id="Phobius"/>
    </source>
</evidence>
<dbReference type="PANTHER" id="PTHR28228">
    <property type="entry name" value="SECRETORY COMPONENT PROTEIN SHR3"/>
    <property type="match status" value="1"/>
</dbReference>
<dbReference type="EMBL" id="WHVB01000009">
    <property type="protein sequence ID" value="KAF8479723.1"/>
    <property type="molecule type" value="Genomic_DNA"/>
</dbReference>
<dbReference type="PANTHER" id="PTHR28228:SF1">
    <property type="entry name" value="SECRETORY COMPONENT PROTEIN SHR3"/>
    <property type="match status" value="1"/>
</dbReference>
<dbReference type="GO" id="GO:0005789">
    <property type="term" value="C:endoplasmic reticulum membrane"/>
    <property type="evidence" value="ECO:0007669"/>
    <property type="project" value="TreeGrafter"/>
</dbReference>
<keyword evidence="1" id="KW-0472">Membrane</keyword>